<proteinExistence type="predicted"/>
<sequence>MMMGTITNKATELLATDASLLGDAVLDGLTVIEGTAGLWDGARRLSAAARFRTVADILAVEPWHGMDAHVWQVDEHGDLRYTGFHRDGVNTCVFRAADGAKLGPLVLSALGL</sequence>
<organism evidence="1 2">
    <name type="scientific">Bifidobacterium breve</name>
    <dbReference type="NCBI Taxonomy" id="1685"/>
    <lineage>
        <taxon>Bacteria</taxon>
        <taxon>Bacillati</taxon>
        <taxon>Actinomycetota</taxon>
        <taxon>Actinomycetes</taxon>
        <taxon>Bifidobacteriales</taxon>
        <taxon>Bifidobacteriaceae</taxon>
        <taxon>Bifidobacterium</taxon>
    </lineage>
</organism>
<dbReference type="AlphaFoldDB" id="A0A2K9BEL8"/>
<evidence type="ECO:0000313" key="1">
    <source>
        <dbReference type="EMBL" id="AUE03267.1"/>
    </source>
</evidence>
<reference evidence="1 2" key="1">
    <citation type="submission" date="2017-05" db="EMBL/GenBank/DDBJ databases">
        <title>Comparative genomics and methylome analysis of the gut commensal Bifidobacterium breve.</title>
        <authorList>
            <person name="Bottacini F."/>
            <person name="Morrissey R."/>
            <person name="Roberts R.J."/>
            <person name="James K."/>
            <person name="van Breen J."/>
            <person name="Egan M."/>
            <person name="Lambert J."/>
            <person name="van Limpt K."/>
            <person name="Stanton C."/>
            <person name="Knol J."/>
            <person name="O' Connell Motherway M."/>
            <person name="van Sinderen D."/>
        </authorList>
    </citation>
    <scope>NUCLEOTIDE SEQUENCE [LARGE SCALE GENOMIC DNA]</scope>
    <source>
        <strain evidence="1 2">215W447a</strain>
    </source>
</reference>
<accession>A0A2K9BEL8</accession>
<gene>
    <name evidence="1" type="ORF">BB215W447A_1251</name>
</gene>
<evidence type="ECO:0000313" key="2">
    <source>
        <dbReference type="Proteomes" id="UP000232491"/>
    </source>
</evidence>
<protein>
    <submittedName>
        <fullName evidence="1">Uncharacterized protein</fullName>
    </submittedName>
</protein>
<dbReference type="RefSeq" id="WP_106620967.1">
    <property type="nucleotide sequence ID" value="NZ_JBDFYT010000018.1"/>
</dbReference>
<dbReference type="Proteomes" id="UP000232491">
    <property type="component" value="Chromosome"/>
</dbReference>
<name>A0A2K9BEL8_BIFBR</name>
<dbReference type="EMBL" id="CP021558">
    <property type="protein sequence ID" value="AUE03267.1"/>
    <property type="molecule type" value="Genomic_DNA"/>
</dbReference>